<gene>
    <name evidence="4" type="ORF">HINF_LOCUS38749</name>
    <name evidence="3" type="ORF">HINF_LOCUS53051</name>
</gene>
<dbReference type="SMART" id="SM00369">
    <property type="entry name" value="LRR_TYP"/>
    <property type="match status" value="5"/>
</dbReference>
<evidence type="ECO:0000313" key="5">
    <source>
        <dbReference type="Proteomes" id="UP001642409"/>
    </source>
</evidence>
<reference evidence="4 5" key="2">
    <citation type="submission" date="2024-07" db="EMBL/GenBank/DDBJ databases">
        <authorList>
            <person name="Akdeniz Z."/>
        </authorList>
    </citation>
    <scope>NUCLEOTIDE SEQUENCE [LARGE SCALE GENOMIC DNA]</scope>
</reference>
<accession>A0AA86R1T6</accession>
<dbReference type="SUPFAM" id="SSF52058">
    <property type="entry name" value="L domain-like"/>
    <property type="match status" value="1"/>
</dbReference>
<dbReference type="PRINTS" id="PR00019">
    <property type="entry name" value="LEURICHRPT"/>
</dbReference>
<protein>
    <submittedName>
        <fullName evidence="3">Leucine-rich repeat domain-containing protein</fullName>
    </submittedName>
    <submittedName>
        <fullName evidence="4">Leucine-rich_repeat domain-containing protein</fullName>
    </submittedName>
</protein>
<dbReference type="PROSITE" id="PS51450">
    <property type="entry name" value="LRR"/>
    <property type="match status" value="3"/>
</dbReference>
<keyword evidence="5" id="KW-1185">Reference proteome</keyword>
<dbReference type="InterPro" id="IPR025875">
    <property type="entry name" value="Leu-rich_rpt_4"/>
</dbReference>
<dbReference type="EMBL" id="CATOUU010000990">
    <property type="protein sequence ID" value="CAI9965406.1"/>
    <property type="molecule type" value="Genomic_DNA"/>
</dbReference>
<dbReference type="PANTHER" id="PTHR46652">
    <property type="entry name" value="LEUCINE-RICH REPEAT AND IQ DOMAIN-CONTAINING PROTEIN 1-RELATED"/>
    <property type="match status" value="1"/>
</dbReference>
<organism evidence="3">
    <name type="scientific">Hexamita inflata</name>
    <dbReference type="NCBI Taxonomy" id="28002"/>
    <lineage>
        <taxon>Eukaryota</taxon>
        <taxon>Metamonada</taxon>
        <taxon>Diplomonadida</taxon>
        <taxon>Hexamitidae</taxon>
        <taxon>Hexamitinae</taxon>
        <taxon>Hexamita</taxon>
    </lineage>
</organism>
<dbReference type="Proteomes" id="UP001642409">
    <property type="component" value="Unassembled WGS sequence"/>
</dbReference>
<evidence type="ECO:0000256" key="1">
    <source>
        <dbReference type="ARBA" id="ARBA00022614"/>
    </source>
</evidence>
<dbReference type="Pfam" id="PF12799">
    <property type="entry name" value="LRR_4"/>
    <property type="match status" value="1"/>
</dbReference>
<evidence type="ECO:0000313" key="4">
    <source>
        <dbReference type="EMBL" id="CAL6041096.1"/>
    </source>
</evidence>
<dbReference type="InterPro" id="IPR001611">
    <property type="entry name" value="Leu-rich_rpt"/>
</dbReference>
<dbReference type="SMART" id="SM00365">
    <property type="entry name" value="LRR_SD22"/>
    <property type="match status" value="5"/>
</dbReference>
<keyword evidence="2" id="KW-0677">Repeat</keyword>
<comment type="caution">
    <text evidence="3">The sequence shown here is derived from an EMBL/GenBank/DDBJ whole genome shotgun (WGS) entry which is preliminary data.</text>
</comment>
<name>A0AA86R1T6_9EUKA</name>
<dbReference type="InterPro" id="IPR032675">
    <property type="entry name" value="LRR_dom_sf"/>
</dbReference>
<keyword evidence="1" id="KW-0433">Leucine-rich repeat</keyword>
<dbReference type="InterPro" id="IPR050836">
    <property type="entry name" value="SDS22/Internalin_LRR"/>
</dbReference>
<dbReference type="InterPro" id="IPR003591">
    <property type="entry name" value="Leu-rich_rpt_typical-subtyp"/>
</dbReference>
<dbReference type="AlphaFoldDB" id="A0AA86R1T6"/>
<proteinExistence type="predicted"/>
<sequence length="411" mass="47714">MKQNHVIRSQEDLLKHFGSSQKLEICDLQQMENLLGLNVQPEVWEDASNKNLLSFSKEFVLKATKFTLKYREIEHIYLISFLTNLTELNLSNNNISNISSISKLQNLRTLDLNYNSIEDISTLQSLLNLTHLNLERNNLTSYTLALPDLVELSLGYNKLEDKSGLQHSPKLESLNLNKTETSDLRIIPPQLFGLKVLQLSSNNLTEISYLSNFIDLYYLDLGSNQQLQNIGPLKFCTQLTKLSIRATSVSDIWPLQFMKNLKALNMAYTKVVDLHPLQYLYKLVEIYTYDACIIDISPLTKLTLLESLNFRFNKITNADTFQHHKIFSEYDFSHQKVPTPDELTFYSKILSVHSSHKQIRKIQAENRVSKFRESMNRQKEDIKVKIYEQIRAVNQKIEIWAQFIQNSNADQ</sequence>
<reference evidence="3" key="1">
    <citation type="submission" date="2023-06" db="EMBL/GenBank/DDBJ databases">
        <authorList>
            <person name="Kurt Z."/>
        </authorList>
    </citation>
    <scope>NUCLEOTIDE SEQUENCE</scope>
</reference>
<dbReference type="PANTHER" id="PTHR46652:SF3">
    <property type="entry name" value="LEUCINE-RICH REPEAT-CONTAINING PROTEIN 9"/>
    <property type="match status" value="1"/>
</dbReference>
<evidence type="ECO:0000256" key="2">
    <source>
        <dbReference type="ARBA" id="ARBA00022737"/>
    </source>
</evidence>
<dbReference type="Gene3D" id="3.80.10.10">
    <property type="entry name" value="Ribonuclease Inhibitor"/>
    <property type="match status" value="1"/>
</dbReference>
<dbReference type="EMBL" id="CAXDID020000148">
    <property type="protein sequence ID" value="CAL6041096.1"/>
    <property type="molecule type" value="Genomic_DNA"/>
</dbReference>
<evidence type="ECO:0000313" key="3">
    <source>
        <dbReference type="EMBL" id="CAI9965406.1"/>
    </source>
</evidence>